<evidence type="ECO:0000313" key="2">
    <source>
        <dbReference type="Proteomes" id="UP001057402"/>
    </source>
</evidence>
<organism evidence="1 2">
    <name type="scientific">Melastoma candidum</name>
    <dbReference type="NCBI Taxonomy" id="119954"/>
    <lineage>
        <taxon>Eukaryota</taxon>
        <taxon>Viridiplantae</taxon>
        <taxon>Streptophyta</taxon>
        <taxon>Embryophyta</taxon>
        <taxon>Tracheophyta</taxon>
        <taxon>Spermatophyta</taxon>
        <taxon>Magnoliopsida</taxon>
        <taxon>eudicotyledons</taxon>
        <taxon>Gunneridae</taxon>
        <taxon>Pentapetalae</taxon>
        <taxon>rosids</taxon>
        <taxon>malvids</taxon>
        <taxon>Myrtales</taxon>
        <taxon>Melastomataceae</taxon>
        <taxon>Melastomatoideae</taxon>
        <taxon>Melastomateae</taxon>
        <taxon>Melastoma</taxon>
    </lineage>
</organism>
<reference evidence="2" key="1">
    <citation type="journal article" date="2023" name="Front. Plant Sci.">
        <title>Chromosomal-level genome assembly of Melastoma candidum provides insights into trichome evolution.</title>
        <authorList>
            <person name="Zhong Y."/>
            <person name="Wu W."/>
            <person name="Sun C."/>
            <person name="Zou P."/>
            <person name="Liu Y."/>
            <person name="Dai S."/>
            <person name="Zhou R."/>
        </authorList>
    </citation>
    <scope>NUCLEOTIDE SEQUENCE [LARGE SCALE GENOMIC DNA]</scope>
</reference>
<name>A0ACB9MLN0_9MYRT</name>
<protein>
    <submittedName>
        <fullName evidence="1">Uncharacterized protein</fullName>
    </submittedName>
</protein>
<gene>
    <name evidence="1" type="ORF">MLD38_030516</name>
</gene>
<accession>A0ACB9MLN0</accession>
<dbReference type="EMBL" id="CM042888">
    <property type="protein sequence ID" value="KAI4325090.1"/>
    <property type="molecule type" value="Genomic_DNA"/>
</dbReference>
<dbReference type="Proteomes" id="UP001057402">
    <property type="component" value="Chromosome 9"/>
</dbReference>
<proteinExistence type="predicted"/>
<evidence type="ECO:0000313" key="1">
    <source>
        <dbReference type="EMBL" id="KAI4325090.1"/>
    </source>
</evidence>
<sequence length="168" mass="18669">MGCFQKLFDGLLLVYFLFMAVIIPLFDGQSCIPRSFFPDILVNLKDIYAREYGDYLVAERPHFFVGLVGLELAFHWPLCLANLVGILGSKPWFPTTCLVYGVSLVTSMAAILPDLMWSSKSSDKLVMVYSPFLGIGVLAMLRGLLSHSRKTPFSAGGSRPSLVRKKRA</sequence>
<keyword evidence="2" id="KW-1185">Reference proteome</keyword>
<comment type="caution">
    <text evidence="1">The sequence shown here is derived from an EMBL/GenBank/DDBJ whole genome shotgun (WGS) entry which is preliminary data.</text>
</comment>